<evidence type="ECO:0000256" key="3">
    <source>
        <dbReference type="ARBA" id="ARBA00012780"/>
    </source>
</evidence>
<evidence type="ECO:0000256" key="7">
    <source>
        <dbReference type="ARBA" id="ARBA00023316"/>
    </source>
</evidence>
<dbReference type="PANTHER" id="PTHR31983:SF0">
    <property type="entry name" value="GLUCAN ENDO-1,3-BETA-D-GLUCOSIDASE 2"/>
    <property type="match status" value="1"/>
</dbReference>
<dbReference type="PANTHER" id="PTHR31983">
    <property type="entry name" value="ENDO-1,3(4)-BETA-GLUCANASE 1"/>
    <property type="match status" value="1"/>
</dbReference>
<comment type="catalytic activity">
    <reaction evidence="1">
        <text>Hydrolysis of (1-&gt;3)-beta-D-glucosidic linkages in (1-&gt;3)-beta-D-glucans.</text>
        <dbReference type="EC" id="3.2.1.39"/>
    </reaction>
</comment>
<keyword evidence="4 10" id="KW-0378">Hydrolase</keyword>
<evidence type="ECO:0000313" key="10">
    <source>
        <dbReference type="EMBL" id="XAN07411.1"/>
    </source>
</evidence>
<keyword evidence="8" id="KW-0624">Polysaccharide degradation</keyword>
<name>A0ABZ3FMY4_9ACTN</name>
<evidence type="ECO:0000256" key="6">
    <source>
        <dbReference type="ARBA" id="ARBA00023295"/>
    </source>
</evidence>
<keyword evidence="7" id="KW-0961">Cell wall biogenesis/degradation</keyword>
<keyword evidence="11" id="KW-1185">Reference proteome</keyword>
<dbReference type="EC" id="3.2.1.39" evidence="3"/>
<reference evidence="10 11" key="1">
    <citation type="submission" date="2024-04" db="EMBL/GenBank/DDBJ databases">
        <title>Isolation of an actinomycete strain from pig manure.</title>
        <authorList>
            <person name="Gong T."/>
            <person name="Yu Z."/>
            <person name="An M."/>
            <person name="Wei C."/>
            <person name="Yang W."/>
            <person name="Liu L."/>
        </authorList>
    </citation>
    <scope>NUCLEOTIDE SEQUENCE [LARGE SCALE GENOMIC DNA]</scope>
    <source>
        <strain evidence="10 11">ZF39</strain>
    </source>
</reference>
<protein>
    <recommendedName>
        <fullName evidence="3">glucan endo-1,3-beta-D-glucosidase</fullName>
        <ecNumber evidence="3">3.2.1.39</ecNumber>
    </recommendedName>
</protein>
<dbReference type="PROSITE" id="PS51257">
    <property type="entry name" value="PROKAR_LIPOPROTEIN"/>
    <property type="match status" value="1"/>
</dbReference>
<accession>A0ABZ3FMY4</accession>
<dbReference type="Proteomes" id="UP001442841">
    <property type="component" value="Chromosome"/>
</dbReference>
<dbReference type="InterPro" id="IPR040720">
    <property type="entry name" value="GH81_C"/>
</dbReference>
<dbReference type="Gene3D" id="2.70.98.30">
    <property type="entry name" value="Golgi alpha-mannosidase II, domain 4"/>
    <property type="match status" value="1"/>
</dbReference>
<feature type="domain" description="Glycosyl hydrolase family 81 C-terminal" evidence="9">
    <location>
        <begin position="322"/>
        <end position="658"/>
    </location>
</feature>
<evidence type="ECO:0000259" key="9">
    <source>
        <dbReference type="Pfam" id="PF17652"/>
    </source>
</evidence>
<organism evidence="10 11">
    <name type="scientific">Ammonicoccus fulvus</name>
    <dbReference type="NCBI Taxonomy" id="3138240"/>
    <lineage>
        <taxon>Bacteria</taxon>
        <taxon>Bacillati</taxon>
        <taxon>Actinomycetota</taxon>
        <taxon>Actinomycetes</taxon>
        <taxon>Propionibacteriales</taxon>
        <taxon>Propionibacteriaceae</taxon>
        <taxon>Ammonicoccus</taxon>
    </lineage>
</organism>
<evidence type="ECO:0000256" key="8">
    <source>
        <dbReference type="ARBA" id="ARBA00023326"/>
    </source>
</evidence>
<dbReference type="GO" id="GO:0016787">
    <property type="term" value="F:hydrolase activity"/>
    <property type="evidence" value="ECO:0007669"/>
    <property type="project" value="UniProtKB-KW"/>
</dbReference>
<evidence type="ECO:0000256" key="4">
    <source>
        <dbReference type="ARBA" id="ARBA00022801"/>
    </source>
</evidence>
<sequence length="668" mass="71382">MTRRLLTLVVIGLLVLTACTPGGGGGEDRPETRSGVRVLPEEAADPAILPEQAGKDLQADRLAPGLVPPTNRWFSGLVFGPEPLPVFPLPLSFGVEGDTFSFGIPPVHSTGKTIIGGYTPTVQVTVPGVSGWQVSAYDELTVTLTALSGADPVGDVLIARGSPYVTFTAQRDVELHSNVVFAGSDSWRSIKAGESEYGVTAFDGELTDNGARLAPDGTASFFAVPVGGSAATMAEHAESLVESGDSAYSIGNDVSTTLTWRTRGDGPTVVAALPHQTGGKTSCDLGTFPSAYGTMQACLGNELTWSAPLREARSGLDLSHIDQSARTEIAEAVRRDLAADRPYPADTYFGGKALYRDAVLVGIARQVGADREADVLADRVKKQLRTWAEVDGCDHRAAFCFTYDPTNRGVVGQTPSFGSDEFNDHHFHYGYFLYAAGILAADDPELARDITPVMNLLAADIAMSPAGENFPQHRNFDAYSGHSWASGTSPFADGNNQESVSEAIHAWAGLTLWARASQNKPLEDQGRWLQALESQASRAYWTDFDTSDPTYAGYQHSITPLNFGGKRDYATWFSPEPAAALAILVIPASPSSGHLAGDPERIRRNVAEGTATKGFQQQYGDYLMMYSALAGPADRDRALTEARQLGPEGVDDGNSYAYLLAWLHAVEH</sequence>
<dbReference type="PROSITE" id="PS52008">
    <property type="entry name" value="GH81"/>
    <property type="match status" value="1"/>
</dbReference>
<proteinExistence type="inferred from homology"/>
<evidence type="ECO:0000256" key="5">
    <source>
        <dbReference type="ARBA" id="ARBA00023277"/>
    </source>
</evidence>
<dbReference type="InterPro" id="IPR005200">
    <property type="entry name" value="Endo-beta-glucanase"/>
</dbReference>
<evidence type="ECO:0000256" key="2">
    <source>
        <dbReference type="ARBA" id="ARBA00010730"/>
    </source>
</evidence>
<dbReference type="Pfam" id="PF17652">
    <property type="entry name" value="Glyco_hydro81C"/>
    <property type="match status" value="1"/>
</dbReference>
<gene>
    <name evidence="10" type="ORF">AADG42_08935</name>
</gene>
<keyword evidence="5" id="KW-0119">Carbohydrate metabolism</keyword>
<dbReference type="EMBL" id="CP154795">
    <property type="protein sequence ID" value="XAN07411.1"/>
    <property type="molecule type" value="Genomic_DNA"/>
</dbReference>
<keyword evidence="6" id="KW-0326">Glycosidase</keyword>
<evidence type="ECO:0000256" key="1">
    <source>
        <dbReference type="ARBA" id="ARBA00000382"/>
    </source>
</evidence>
<comment type="similarity">
    <text evidence="2">Belongs to the glycosyl hydrolase 81 family.</text>
</comment>
<evidence type="ECO:0000313" key="11">
    <source>
        <dbReference type="Proteomes" id="UP001442841"/>
    </source>
</evidence>
<dbReference type="RefSeq" id="WP_425308868.1">
    <property type="nucleotide sequence ID" value="NZ_CP154795.1"/>
</dbReference>